<evidence type="ECO:0000313" key="1">
    <source>
        <dbReference type="EMBL" id="QDU25277.1"/>
    </source>
</evidence>
<dbReference type="Pfam" id="PF03692">
    <property type="entry name" value="CxxCxxCC"/>
    <property type="match status" value="1"/>
</dbReference>
<dbReference type="PANTHER" id="PTHR35866:SF1">
    <property type="entry name" value="YKGJ FAMILY CYSTEINE CLUSTER PROTEIN"/>
    <property type="match status" value="1"/>
</dbReference>
<keyword evidence="1" id="KW-0969">Cilium</keyword>
<keyword evidence="1" id="KW-0808">Transferase</keyword>
<protein>
    <submittedName>
        <fullName evidence="1">Flagellin N-methylase</fullName>
    </submittedName>
</protein>
<keyword evidence="1" id="KW-0282">Flagellum</keyword>
<dbReference type="Proteomes" id="UP000315017">
    <property type="component" value="Chromosome"/>
</dbReference>
<keyword evidence="1" id="KW-0966">Cell projection</keyword>
<dbReference type="GO" id="GO:0032259">
    <property type="term" value="P:methylation"/>
    <property type="evidence" value="ECO:0007669"/>
    <property type="project" value="UniProtKB-KW"/>
</dbReference>
<sequence length="269" mass="29414">MSNANIPAGVESVTADISMRIAGHQLKTKVTVPTARMGLKQLLPVVQQLSSSIVQIGEENVERQGLKISCQKGCGACCRQLVPIAPVETHGIRDLVEKMPEPRKTEILRRFAEAKEKMTAAGMWQKLTERANWPHDEVLQNGLDYFKLGVACPFLEDESCSIHLDRPMACREYLVTSPAANCANPTPEGVEWVPIPAKVWPVVARMEEAGAPQTYVPWTPLIQALDYAATHDEGPERPGPEWVSEVFSRLAKSSSVPAANMNPNIPAAG</sequence>
<dbReference type="EMBL" id="CP036274">
    <property type="protein sequence ID" value="QDU25277.1"/>
    <property type="molecule type" value="Genomic_DNA"/>
</dbReference>
<keyword evidence="2" id="KW-1185">Reference proteome</keyword>
<dbReference type="AlphaFoldDB" id="A0A517Y4W9"/>
<organism evidence="1 2">
    <name type="scientific">Anatilimnocola aggregata</name>
    <dbReference type="NCBI Taxonomy" id="2528021"/>
    <lineage>
        <taxon>Bacteria</taxon>
        <taxon>Pseudomonadati</taxon>
        <taxon>Planctomycetota</taxon>
        <taxon>Planctomycetia</taxon>
        <taxon>Pirellulales</taxon>
        <taxon>Pirellulaceae</taxon>
        <taxon>Anatilimnocola</taxon>
    </lineage>
</organism>
<dbReference type="OrthoDB" id="267082at2"/>
<dbReference type="RefSeq" id="WP_145083961.1">
    <property type="nucleotide sequence ID" value="NZ_CP036274.1"/>
</dbReference>
<reference evidence="1 2" key="1">
    <citation type="submission" date="2019-02" db="EMBL/GenBank/DDBJ databases">
        <title>Deep-cultivation of Planctomycetes and their phenomic and genomic characterization uncovers novel biology.</title>
        <authorList>
            <person name="Wiegand S."/>
            <person name="Jogler M."/>
            <person name="Boedeker C."/>
            <person name="Pinto D."/>
            <person name="Vollmers J."/>
            <person name="Rivas-Marin E."/>
            <person name="Kohn T."/>
            <person name="Peeters S.H."/>
            <person name="Heuer A."/>
            <person name="Rast P."/>
            <person name="Oberbeckmann S."/>
            <person name="Bunk B."/>
            <person name="Jeske O."/>
            <person name="Meyerdierks A."/>
            <person name="Storesund J.E."/>
            <person name="Kallscheuer N."/>
            <person name="Luecker S."/>
            <person name="Lage O.M."/>
            <person name="Pohl T."/>
            <person name="Merkel B.J."/>
            <person name="Hornburger P."/>
            <person name="Mueller R.-W."/>
            <person name="Bruemmer F."/>
            <person name="Labrenz M."/>
            <person name="Spormann A.M."/>
            <person name="Op den Camp H."/>
            <person name="Overmann J."/>
            <person name="Amann R."/>
            <person name="Jetten M.S.M."/>
            <person name="Mascher T."/>
            <person name="Medema M.H."/>
            <person name="Devos D.P."/>
            <person name="Kaster A.-K."/>
            <person name="Ovreas L."/>
            <person name="Rohde M."/>
            <person name="Galperin M.Y."/>
            <person name="Jogler C."/>
        </authorList>
    </citation>
    <scope>NUCLEOTIDE SEQUENCE [LARGE SCALE GENOMIC DNA]</scope>
    <source>
        <strain evidence="1 2">ETA_A8</strain>
    </source>
</reference>
<dbReference type="PANTHER" id="PTHR35866">
    <property type="entry name" value="PUTATIVE-RELATED"/>
    <property type="match status" value="1"/>
</dbReference>
<evidence type="ECO:0000313" key="2">
    <source>
        <dbReference type="Proteomes" id="UP000315017"/>
    </source>
</evidence>
<gene>
    <name evidence="1" type="ORF">ETAA8_03410</name>
</gene>
<dbReference type="KEGG" id="aagg:ETAA8_03410"/>
<keyword evidence="1" id="KW-0489">Methyltransferase</keyword>
<proteinExistence type="predicted"/>
<accession>A0A517Y4W9</accession>
<name>A0A517Y4W9_9BACT</name>
<dbReference type="GO" id="GO:0008168">
    <property type="term" value="F:methyltransferase activity"/>
    <property type="evidence" value="ECO:0007669"/>
    <property type="project" value="UniProtKB-KW"/>
</dbReference>
<dbReference type="InterPro" id="IPR005358">
    <property type="entry name" value="Puta_zinc/iron-chelating_dom"/>
</dbReference>